<evidence type="ECO:0000313" key="4">
    <source>
        <dbReference type="Proteomes" id="UP001197093"/>
    </source>
</evidence>
<feature type="region of interest" description="Disordered" evidence="1">
    <location>
        <begin position="1"/>
        <end position="114"/>
    </location>
</feature>
<evidence type="ECO:0000256" key="2">
    <source>
        <dbReference type="SAM" id="Phobius"/>
    </source>
</evidence>
<keyword evidence="2" id="KW-1133">Transmembrane helix</keyword>
<gene>
    <name evidence="3" type="ORF">NEMBOFW57_007655</name>
</gene>
<evidence type="ECO:0008006" key="5">
    <source>
        <dbReference type="Google" id="ProtNLM"/>
    </source>
</evidence>
<accession>A0AAD4EV97</accession>
<dbReference type="PANTHER" id="PTHR35041">
    <property type="entry name" value="MEDIATOR OF RNA POLYMERASE II TRANSCRIPTION SUBUNIT 1"/>
    <property type="match status" value="1"/>
</dbReference>
<feature type="transmembrane region" description="Helical" evidence="2">
    <location>
        <begin position="163"/>
        <end position="183"/>
    </location>
</feature>
<feature type="transmembrane region" description="Helical" evidence="2">
    <location>
        <begin position="694"/>
        <end position="715"/>
    </location>
</feature>
<evidence type="ECO:0000313" key="3">
    <source>
        <dbReference type="EMBL" id="KAG7288132.1"/>
    </source>
</evidence>
<feature type="compositionally biased region" description="Polar residues" evidence="1">
    <location>
        <begin position="90"/>
        <end position="114"/>
    </location>
</feature>
<name>A0AAD4EV97_9PEZI</name>
<protein>
    <recommendedName>
        <fullName evidence="5">Formylmethionine deformylase-like protein</fullName>
    </recommendedName>
</protein>
<dbReference type="AlphaFoldDB" id="A0AAD4EV97"/>
<proteinExistence type="predicted"/>
<feature type="transmembrane region" description="Helical" evidence="2">
    <location>
        <begin position="262"/>
        <end position="284"/>
    </location>
</feature>
<sequence length="847" mass="93305">MDQQSSAEPRPEYYDPFQQPPRHDPSWDPMAPTPDLTYPSPPPQRSRVSFAPASPPPGNTGAGAETPSSVGLGIESGGQFPGYHPVVSRDSFQQDSPPGTPQLANDSSKTTISPQEYELNSPYGATYYYPPHYDASPPPGPPGNPRFAWLTRTKGWKLVYGGWPMYAMFCLGFAFALGHHIFYLHLDGKPADDQIRMMRFGGLLSYASKASLVAAVVFAYRQQIWTTVILNVLRLKTIDSLFSAVDEPLMMLNWEFLKKGRAAACLAALAWLFPLTVILTPATLTVAPILETREEMCHGIRTLNFEHEKTKNWRKVDRVNGVRGVSLSLWNCTVPDSQNLVDTPFNDTFFDYWTESSGHVDLTTAQSALTHAVIPRRDAALETCGAGWNCSYTISFKAPGYKCAERARGAFIDDHELHKQGLPINASQLMPMGNLSYQAMTNLGDYFRYQINLTEAKLPYPKHLGALRTEPVLLVGHSVPKDPGNLPGNNTAPGWDTAYEAVVFQCEHYLTNYTVHFNHTLSQQTTTILKRDYLHPIVDTTYQPDILADDGTRDVITATPESNYVLPIDFENYRLVFAYHSLGKRLRAYLEGIITFAPSAQVESSVTKTSLIDPETYIPYPTLMTDIQQFYENMTLSLLSNPRFVVVAWAADPSRSGRDLGTGNATTGPAPALAYPCTRTRVANAYAYNRRDLWIAYAFAMGAATFAVVLGSAALSQNNFHVRDVHVSSIVAATRAPCLESLPWKASRWGEVSDEILAMKLGYGVVAEPGPNGTPAATAVGLGTPGGRGWGEVGSPRVVGGKVYYGFAPREVLERTRVATFGPGQPRARGSAFSFRTWEHTWAGGRK</sequence>
<dbReference type="Proteomes" id="UP001197093">
    <property type="component" value="Unassembled WGS sequence"/>
</dbReference>
<dbReference type="EMBL" id="JAHCVI010000003">
    <property type="protein sequence ID" value="KAG7288132.1"/>
    <property type="molecule type" value="Genomic_DNA"/>
</dbReference>
<comment type="caution">
    <text evidence="3">The sequence shown here is derived from an EMBL/GenBank/DDBJ whole genome shotgun (WGS) entry which is preliminary data.</text>
</comment>
<keyword evidence="4" id="KW-1185">Reference proteome</keyword>
<evidence type="ECO:0000256" key="1">
    <source>
        <dbReference type="SAM" id="MobiDB-lite"/>
    </source>
</evidence>
<feature type="transmembrane region" description="Helical" evidence="2">
    <location>
        <begin position="203"/>
        <end position="220"/>
    </location>
</feature>
<dbReference type="PANTHER" id="PTHR35041:SF3">
    <property type="entry name" value="FORMYLMETHIONINE DEFORMYLASE-LIKE PROTEIN"/>
    <property type="match status" value="1"/>
</dbReference>
<keyword evidence="2" id="KW-0812">Transmembrane</keyword>
<organism evidence="3 4">
    <name type="scientific">Staphylotrichum longicolle</name>
    <dbReference type="NCBI Taxonomy" id="669026"/>
    <lineage>
        <taxon>Eukaryota</taxon>
        <taxon>Fungi</taxon>
        <taxon>Dikarya</taxon>
        <taxon>Ascomycota</taxon>
        <taxon>Pezizomycotina</taxon>
        <taxon>Sordariomycetes</taxon>
        <taxon>Sordariomycetidae</taxon>
        <taxon>Sordariales</taxon>
        <taxon>Chaetomiaceae</taxon>
        <taxon>Staphylotrichum</taxon>
    </lineage>
</organism>
<keyword evidence="2" id="KW-0472">Membrane</keyword>
<reference evidence="3" key="1">
    <citation type="submission" date="2023-02" db="EMBL/GenBank/DDBJ databases">
        <authorList>
            <person name="Palmer J.M."/>
        </authorList>
    </citation>
    <scope>NUCLEOTIDE SEQUENCE</scope>
    <source>
        <strain evidence="3">FW57</strain>
    </source>
</reference>